<evidence type="ECO:0008006" key="3">
    <source>
        <dbReference type="Google" id="ProtNLM"/>
    </source>
</evidence>
<comment type="caution">
    <text evidence="1">The sequence shown here is derived from an EMBL/GenBank/DDBJ whole genome shotgun (WGS) entry which is preliminary data.</text>
</comment>
<dbReference type="RefSeq" id="WP_252739851.1">
    <property type="nucleotide sequence ID" value="NZ_JAMXIB010000001.1"/>
</dbReference>
<accession>A0ABT1AU05</accession>
<proteinExistence type="predicted"/>
<keyword evidence="2" id="KW-1185">Reference proteome</keyword>
<name>A0ABT1AU05_9FLAO</name>
<dbReference type="EMBL" id="JAMXIB010000001">
    <property type="protein sequence ID" value="MCO5723475.1"/>
    <property type="molecule type" value="Genomic_DNA"/>
</dbReference>
<organism evidence="1 2">
    <name type="scientific">Robiginitalea marina</name>
    <dbReference type="NCBI Taxonomy" id="2954105"/>
    <lineage>
        <taxon>Bacteria</taxon>
        <taxon>Pseudomonadati</taxon>
        <taxon>Bacteroidota</taxon>
        <taxon>Flavobacteriia</taxon>
        <taxon>Flavobacteriales</taxon>
        <taxon>Flavobacteriaceae</taxon>
        <taxon>Robiginitalea</taxon>
    </lineage>
</organism>
<gene>
    <name evidence="1" type="ORF">NG653_01320</name>
</gene>
<dbReference type="SUPFAM" id="SSF63825">
    <property type="entry name" value="YWTD domain"/>
    <property type="match status" value="1"/>
</dbReference>
<sequence length="542" mass="57018">MKHFYRLLPFLAAFLAIGCSDETTVFQDGLEDDLYLEENSALLQGAIGFAEAGVLEIVGENTLAGKGEELAGDYPLTLIATVAPPASGTDEALTASHVDLDGDFAYVSYNTVGETYRGAIDVVDISDPHNPRVSSRLIYLNADINSLVFDNGFVYAAGGVDAETSVRATSNSFVARIPVTAGRISTETILYGFQQGYNATDVVAEPSRILVSSGKEGSITIYRKEDLGIEAEAYIADARAMAPYGNGLAVLDAGSGVRMLNEALEESVLIPVTSDLGEATKKTLDFWQGNIAVAEAGKGAGVYSPDGVLLQYLPIPLHPEGAASGDIVTNAVTANEEALFMANGAGGLSLSESAESGIEAVGIIELPGSINYVSSRGDYAFAASGTSGLQIIKLNRPQPGLQGRCAGLPPYEGSSKLNVGASDQLAFSGEKRFNNININGALLLCGSWTVVNHVDVKDGATFELYGTLAVGRNTQRRNLKVGEGALMRIEGDLTIYGDLILMEGARLEVLGSNSAIDIFGSVKYEGEATVTGTFRDVRGKFQ</sequence>
<evidence type="ECO:0000313" key="2">
    <source>
        <dbReference type="Proteomes" id="UP001206312"/>
    </source>
</evidence>
<evidence type="ECO:0000313" key="1">
    <source>
        <dbReference type="EMBL" id="MCO5723475.1"/>
    </source>
</evidence>
<dbReference type="Proteomes" id="UP001206312">
    <property type="component" value="Unassembled WGS sequence"/>
</dbReference>
<dbReference type="PROSITE" id="PS51257">
    <property type="entry name" value="PROKAR_LIPOPROTEIN"/>
    <property type="match status" value="1"/>
</dbReference>
<protein>
    <recommendedName>
        <fullName evidence="3">LVIVD repeat-containing protein</fullName>
    </recommendedName>
</protein>
<reference evidence="1 2" key="1">
    <citation type="submission" date="2022-06" db="EMBL/GenBank/DDBJ databases">
        <authorList>
            <person name="Xuan X."/>
        </authorList>
    </citation>
    <scope>NUCLEOTIDE SEQUENCE [LARGE SCALE GENOMIC DNA]</scope>
    <source>
        <strain evidence="1 2">2V75</strain>
    </source>
</reference>